<dbReference type="FunCoup" id="M1YZ79">
    <property type="interactions" value="76"/>
</dbReference>
<dbReference type="STRING" id="1266370.NITGR_310046"/>
<dbReference type="GO" id="GO:0005886">
    <property type="term" value="C:plasma membrane"/>
    <property type="evidence" value="ECO:0007669"/>
    <property type="project" value="TreeGrafter"/>
</dbReference>
<feature type="domain" description="GGDEF" evidence="3">
    <location>
        <begin position="225"/>
        <end position="358"/>
    </location>
</feature>
<dbReference type="PROSITE" id="PS50887">
    <property type="entry name" value="GGDEF"/>
    <property type="match status" value="1"/>
</dbReference>
<proteinExistence type="predicted"/>
<dbReference type="GO" id="GO:0052621">
    <property type="term" value="F:diguanylate cyclase activity"/>
    <property type="evidence" value="ECO:0007669"/>
    <property type="project" value="UniProtKB-EC"/>
</dbReference>
<dbReference type="Proteomes" id="UP000011704">
    <property type="component" value="Unassembled WGS sequence"/>
</dbReference>
<dbReference type="CDD" id="cd01949">
    <property type="entry name" value="GGDEF"/>
    <property type="match status" value="1"/>
</dbReference>
<dbReference type="InterPro" id="IPR050469">
    <property type="entry name" value="Diguanylate_Cyclase"/>
</dbReference>
<dbReference type="InterPro" id="IPR000160">
    <property type="entry name" value="GGDEF_dom"/>
</dbReference>
<dbReference type="GO" id="GO:0043709">
    <property type="term" value="P:cell adhesion involved in single-species biofilm formation"/>
    <property type="evidence" value="ECO:0007669"/>
    <property type="project" value="TreeGrafter"/>
</dbReference>
<evidence type="ECO:0000313" key="4">
    <source>
        <dbReference type="EMBL" id="CCQ90558.1"/>
    </source>
</evidence>
<dbReference type="Pfam" id="PF13185">
    <property type="entry name" value="GAF_2"/>
    <property type="match status" value="1"/>
</dbReference>
<gene>
    <name evidence="4" type="ORF">NITGR_310046</name>
</gene>
<dbReference type="SMART" id="SM00065">
    <property type="entry name" value="GAF"/>
    <property type="match status" value="1"/>
</dbReference>
<dbReference type="Pfam" id="PF00990">
    <property type="entry name" value="GGDEF"/>
    <property type="match status" value="1"/>
</dbReference>
<dbReference type="NCBIfam" id="TIGR00254">
    <property type="entry name" value="GGDEF"/>
    <property type="match status" value="1"/>
</dbReference>
<organism evidence="4 5">
    <name type="scientific">Nitrospina gracilis (strain 3/211)</name>
    <dbReference type="NCBI Taxonomy" id="1266370"/>
    <lineage>
        <taxon>Bacteria</taxon>
        <taxon>Pseudomonadati</taxon>
        <taxon>Nitrospinota/Tectimicrobiota group</taxon>
        <taxon>Nitrospinota</taxon>
        <taxon>Nitrospinia</taxon>
        <taxon>Nitrospinales</taxon>
        <taxon>Nitrospinaceae</taxon>
        <taxon>Nitrospina</taxon>
    </lineage>
</organism>
<dbReference type="InterPro" id="IPR029787">
    <property type="entry name" value="Nucleotide_cyclase"/>
</dbReference>
<dbReference type="GO" id="GO:1902201">
    <property type="term" value="P:negative regulation of bacterial-type flagellum-dependent cell motility"/>
    <property type="evidence" value="ECO:0007669"/>
    <property type="project" value="TreeGrafter"/>
</dbReference>
<dbReference type="InterPro" id="IPR029016">
    <property type="entry name" value="GAF-like_dom_sf"/>
</dbReference>
<dbReference type="HOGENOM" id="CLU_000445_11_24_0"/>
<protein>
    <recommendedName>
        <fullName evidence="1">diguanylate cyclase</fullName>
        <ecNumber evidence="1">2.7.7.65</ecNumber>
    </recommendedName>
</protein>
<dbReference type="SUPFAM" id="SSF55073">
    <property type="entry name" value="Nucleotide cyclase"/>
    <property type="match status" value="1"/>
</dbReference>
<dbReference type="AlphaFoldDB" id="M1YZ79"/>
<dbReference type="PANTHER" id="PTHR45138:SF9">
    <property type="entry name" value="DIGUANYLATE CYCLASE DGCM-RELATED"/>
    <property type="match status" value="1"/>
</dbReference>
<dbReference type="EC" id="2.7.7.65" evidence="1"/>
<dbReference type="Gene3D" id="3.30.450.40">
    <property type="match status" value="1"/>
</dbReference>
<dbReference type="InterPro" id="IPR043128">
    <property type="entry name" value="Rev_trsase/Diguanyl_cyclase"/>
</dbReference>
<name>M1YZ79_NITG3</name>
<evidence type="ECO:0000259" key="3">
    <source>
        <dbReference type="PROSITE" id="PS50887"/>
    </source>
</evidence>
<dbReference type="EMBL" id="CAQJ01000035">
    <property type="protein sequence ID" value="CCQ90558.1"/>
    <property type="molecule type" value="Genomic_DNA"/>
</dbReference>
<dbReference type="RefSeq" id="WP_005008205.1">
    <property type="nucleotide sequence ID" value="NZ_HG422173.1"/>
</dbReference>
<evidence type="ECO:0000313" key="5">
    <source>
        <dbReference type="Proteomes" id="UP000011704"/>
    </source>
</evidence>
<dbReference type="InterPro" id="IPR003018">
    <property type="entry name" value="GAF"/>
</dbReference>
<comment type="catalytic activity">
    <reaction evidence="2">
        <text>2 GTP = 3',3'-c-di-GMP + 2 diphosphate</text>
        <dbReference type="Rhea" id="RHEA:24898"/>
        <dbReference type="ChEBI" id="CHEBI:33019"/>
        <dbReference type="ChEBI" id="CHEBI:37565"/>
        <dbReference type="ChEBI" id="CHEBI:58805"/>
        <dbReference type="EC" id="2.7.7.65"/>
    </reaction>
</comment>
<dbReference type="FunFam" id="3.30.70.270:FF:000001">
    <property type="entry name" value="Diguanylate cyclase domain protein"/>
    <property type="match status" value="1"/>
</dbReference>
<evidence type="ECO:0000256" key="1">
    <source>
        <dbReference type="ARBA" id="ARBA00012528"/>
    </source>
</evidence>
<comment type="caution">
    <text evidence="4">The sequence shown here is derived from an EMBL/GenBank/DDBJ whole genome shotgun (WGS) entry which is preliminary data.</text>
</comment>
<dbReference type="OrthoDB" id="9812260at2"/>
<dbReference type="SMART" id="SM00267">
    <property type="entry name" value="GGDEF"/>
    <property type="match status" value="1"/>
</dbReference>
<dbReference type="Gene3D" id="3.30.70.270">
    <property type="match status" value="1"/>
</dbReference>
<dbReference type="InParanoid" id="M1YZ79"/>
<accession>M1YZ79</accession>
<evidence type="ECO:0000256" key="2">
    <source>
        <dbReference type="ARBA" id="ARBA00034247"/>
    </source>
</evidence>
<sequence>MDPIDQSQLKETRQVLELVKNQKAMLGESLVSLDLFLYLHKSISLLHLDDIKPVLLEKLPHILAVRYFSLFLYNPSQMELTLACSNHLDMAKPLSFSVSESGVMQDALNQKRYIFEADFTTSKYFKGRKNPLFKNNFFLCVPLMIENKIIGVINVNDSDKGFLSVSDMDYILNVLEFVALSVSNALLHEKTEMLSITDGLTQLNDHRQMLHILGKEFDRSQRYQSSLSLLMMDIDNFKRINDTYGHQKGDEVLVALATVMSRLCRSNDTAARYGGEEFAVILPETDKKGAMVIADRIRQEMAKIAFDVENKEFGVTVSGGIAELDLSTMESVSDLIHAADRALYRAKEEGRDRVILGD</sequence>
<keyword evidence="5" id="KW-1185">Reference proteome</keyword>
<reference evidence="4 5" key="1">
    <citation type="journal article" date="2013" name="Front. Microbiol.">
        <title>The genome of Nitrospina gracilis illuminates the metabolism and evolution of the major marine nitrite oxidizer.</title>
        <authorList>
            <person name="Luecker S."/>
            <person name="Nowka B."/>
            <person name="Rattei T."/>
            <person name="Spieck E."/>
            <person name="and Daims H."/>
        </authorList>
    </citation>
    <scope>NUCLEOTIDE SEQUENCE [LARGE SCALE GENOMIC DNA]</scope>
    <source>
        <strain evidence="4 5">3/211</strain>
    </source>
</reference>
<dbReference type="SUPFAM" id="SSF55781">
    <property type="entry name" value="GAF domain-like"/>
    <property type="match status" value="1"/>
</dbReference>
<dbReference type="PANTHER" id="PTHR45138">
    <property type="entry name" value="REGULATORY COMPONENTS OF SENSORY TRANSDUCTION SYSTEM"/>
    <property type="match status" value="1"/>
</dbReference>